<proteinExistence type="inferred from homology"/>
<reference evidence="10" key="1">
    <citation type="submission" date="2021-07" db="EMBL/GenBank/DDBJ databases">
        <title>Genomic diversity and antimicrobial resistance of Prevotella spp. isolated from chronic lung disease airways.</title>
        <authorList>
            <person name="Webb K.A."/>
            <person name="Olagoke O.S."/>
            <person name="Baird T."/>
            <person name="Neill J."/>
            <person name="Pham A."/>
            <person name="Wells T.J."/>
            <person name="Ramsay K.A."/>
            <person name="Bell S.C."/>
            <person name="Sarovich D.S."/>
            <person name="Price E.P."/>
        </authorList>
    </citation>
    <scope>NUCLEOTIDE SEQUENCE</scope>
    <source>
        <strain evidence="10">SCHI0047.S.3</strain>
    </source>
</reference>
<evidence type="ECO:0000256" key="2">
    <source>
        <dbReference type="ARBA" id="ARBA00008779"/>
    </source>
</evidence>
<comment type="caution">
    <text evidence="10">The sequence shown here is derived from an EMBL/GenBank/DDBJ whole genome shotgun (WGS) entry which is preliminary data.</text>
</comment>
<dbReference type="GO" id="GO:0046872">
    <property type="term" value="F:metal ion binding"/>
    <property type="evidence" value="ECO:0007669"/>
    <property type="project" value="UniProtKB-KW"/>
</dbReference>
<dbReference type="CDD" id="cd16144">
    <property type="entry name" value="ARS_like"/>
    <property type="match status" value="1"/>
</dbReference>
<dbReference type="InterPro" id="IPR000917">
    <property type="entry name" value="Sulfatase_N"/>
</dbReference>
<dbReference type="EMBL" id="JAHXRF010000015">
    <property type="protein sequence ID" value="MBW4866350.1"/>
    <property type="molecule type" value="Genomic_DNA"/>
</dbReference>
<feature type="chain" id="PRO_5044025772" evidence="8">
    <location>
        <begin position="30"/>
        <end position="521"/>
    </location>
</feature>
<dbReference type="Proteomes" id="UP001196873">
    <property type="component" value="Unassembled WGS sequence"/>
</dbReference>
<evidence type="ECO:0000256" key="8">
    <source>
        <dbReference type="SAM" id="SignalP"/>
    </source>
</evidence>
<protein>
    <submittedName>
        <fullName evidence="10">Sulfatase</fullName>
    </submittedName>
</protein>
<name>A0AAW4NNQ2_9BACT</name>
<keyword evidence="4 8" id="KW-0732">Signal</keyword>
<evidence type="ECO:0000256" key="4">
    <source>
        <dbReference type="ARBA" id="ARBA00022729"/>
    </source>
</evidence>
<accession>A0AAW4NNQ2</accession>
<evidence type="ECO:0000313" key="11">
    <source>
        <dbReference type="Proteomes" id="UP001196873"/>
    </source>
</evidence>
<evidence type="ECO:0000259" key="9">
    <source>
        <dbReference type="Pfam" id="PF00884"/>
    </source>
</evidence>
<dbReference type="AlphaFoldDB" id="A0AAW4NNQ2"/>
<keyword evidence="5" id="KW-0378">Hydrolase</keyword>
<organism evidence="10 11">
    <name type="scientific">Segatella salivae</name>
    <dbReference type="NCBI Taxonomy" id="228604"/>
    <lineage>
        <taxon>Bacteria</taxon>
        <taxon>Pseudomonadati</taxon>
        <taxon>Bacteroidota</taxon>
        <taxon>Bacteroidia</taxon>
        <taxon>Bacteroidales</taxon>
        <taxon>Prevotellaceae</taxon>
        <taxon>Segatella</taxon>
    </lineage>
</organism>
<dbReference type="PANTHER" id="PTHR42693">
    <property type="entry name" value="ARYLSULFATASE FAMILY MEMBER"/>
    <property type="match status" value="1"/>
</dbReference>
<evidence type="ECO:0000256" key="1">
    <source>
        <dbReference type="ARBA" id="ARBA00001913"/>
    </source>
</evidence>
<evidence type="ECO:0000313" key="10">
    <source>
        <dbReference type="EMBL" id="MBW4866350.1"/>
    </source>
</evidence>
<evidence type="ECO:0000256" key="6">
    <source>
        <dbReference type="ARBA" id="ARBA00022837"/>
    </source>
</evidence>
<comment type="cofactor">
    <cofactor evidence="1">
        <name>Ca(2+)</name>
        <dbReference type="ChEBI" id="CHEBI:29108"/>
    </cofactor>
</comment>
<gene>
    <name evidence="10" type="ORF">KZY68_10110</name>
</gene>
<dbReference type="Pfam" id="PF00884">
    <property type="entry name" value="Sulfatase"/>
    <property type="match status" value="1"/>
</dbReference>
<dbReference type="InterPro" id="IPR024607">
    <property type="entry name" value="Sulfatase_CS"/>
</dbReference>
<evidence type="ECO:0000256" key="5">
    <source>
        <dbReference type="ARBA" id="ARBA00022801"/>
    </source>
</evidence>
<dbReference type="GO" id="GO:0004065">
    <property type="term" value="F:arylsulfatase activity"/>
    <property type="evidence" value="ECO:0007669"/>
    <property type="project" value="TreeGrafter"/>
</dbReference>
<keyword evidence="6" id="KW-0106">Calcium</keyword>
<evidence type="ECO:0000256" key="3">
    <source>
        <dbReference type="ARBA" id="ARBA00022723"/>
    </source>
</evidence>
<comment type="PTM">
    <text evidence="7">The conversion to 3-oxoalanine (also known as C-formylglycine, FGly), of a serine or cysteine residue in prokaryotes and of a cysteine residue in eukaryotes, is critical for catalytic activity.</text>
</comment>
<feature type="domain" description="Sulfatase N-terminal" evidence="9">
    <location>
        <begin position="37"/>
        <end position="396"/>
    </location>
</feature>
<sequence>MKTSSSTNLCRYSVALSGVFFAFGSSVMAKDDASERPNIILFMVDDMGWQDTSLPFWTQRTMYNDRYETPNMERLASQGMLFRQAYACPISSPSRCSLMTGSNAARHKVTNWTLEKNVSTDLKDSLLTLPNWNYNGISRVEGERNTYRATSFVNLLQAAGYHTIHCGKAHWGARNTPGENPTHWGFEVNIAGSAIGGPATYLSERCYGNAENNGKSHRMAIPGLDNYWHSGVFLTEALTREALKSLDQAKQYHQPFYLYMSHYAVHIPVDRDPRYYAKYLKKGLSEKEAAYASLVEGMDKSLGDILDWLDNNDETRRTIVIFMSDNGGYATGKQWRDEPLFTQNYPLKSGKGSMYEGGIREPMIVRWPGVVKPKSVCSQYVMIEDYFPTLLELAGVKHYKVPQKVDGKSFVPLLKGSGDPSRGRLLVWNYPNVWGNTGPGISLNCAAREGSWKLIYNYKTHKKELYDIPNDIGEAHDLAEKYPSIVRKLSSKLGRYLRKVNAQRPSVKATGEPCPWPDEVK</sequence>
<comment type="similarity">
    <text evidence="2">Belongs to the sulfatase family.</text>
</comment>
<evidence type="ECO:0000256" key="7">
    <source>
        <dbReference type="PIRSR" id="PIRSR600917-52"/>
    </source>
</evidence>
<feature type="signal peptide" evidence="8">
    <location>
        <begin position="1"/>
        <end position="29"/>
    </location>
</feature>
<dbReference type="InterPro" id="IPR050738">
    <property type="entry name" value="Sulfatase"/>
</dbReference>
<dbReference type="PANTHER" id="PTHR42693:SF42">
    <property type="entry name" value="ARYLSULFATASE G"/>
    <property type="match status" value="1"/>
</dbReference>
<dbReference type="PROSITE" id="PS00523">
    <property type="entry name" value="SULFATASE_1"/>
    <property type="match status" value="1"/>
</dbReference>
<feature type="modified residue" description="3-oxoalanine (Ser)" evidence="7">
    <location>
        <position position="91"/>
    </location>
</feature>
<keyword evidence="3" id="KW-0479">Metal-binding</keyword>